<keyword evidence="5 10" id="KW-0441">Lipid A biosynthesis</keyword>
<dbReference type="UniPathway" id="UPA00973"/>
<organism evidence="11">
    <name type="scientific">Desulfobacca acetoxidans</name>
    <dbReference type="NCBI Taxonomy" id="60893"/>
    <lineage>
        <taxon>Bacteria</taxon>
        <taxon>Pseudomonadati</taxon>
        <taxon>Thermodesulfobacteriota</taxon>
        <taxon>Desulfobaccia</taxon>
        <taxon>Desulfobaccales</taxon>
        <taxon>Desulfobaccaceae</taxon>
        <taxon>Desulfobacca</taxon>
    </lineage>
</organism>
<evidence type="ECO:0000256" key="8">
    <source>
        <dbReference type="ARBA" id="ARBA00023098"/>
    </source>
</evidence>
<evidence type="ECO:0000256" key="4">
    <source>
        <dbReference type="ARBA" id="ARBA00022516"/>
    </source>
</evidence>
<comment type="function">
    <text evidence="1 10">Condensation of UDP-2,3-diacylglucosamine and 2,3-diacylglucosamine-1-phosphate to form lipid A disaccharide, a precursor of lipid A, a phosphorylated glycolipid that anchors the lipopolysaccharide to the outer membrane of the cell.</text>
</comment>
<evidence type="ECO:0000256" key="2">
    <source>
        <dbReference type="ARBA" id="ARBA00012687"/>
    </source>
</evidence>
<dbReference type="GO" id="GO:0009245">
    <property type="term" value="P:lipid A biosynthetic process"/>
    <property type="evidence" value="ECO:0007669"/>
    <property type="project" value="UniProtKB-UniRule"/>
</dbReference>
<proteinExistence type="inferred from homology"/>
<dbReference type="NCBIfam" id="TIGR00215">
    <property type="entry name" value="lpxB"/>
    <property type="match status" value="1"/>
</dbReference>
<dbReference type="InterPro" id="IPR003835">
    <property type="entry name" value="Glyco_trans_19"/>
</dbReference>
<reference evidence="11" key="1">
    <citation type="journal article" date="2020" name="mSystems">
        <title>Genome- and Community-Level Interaction Insights into Carbon Utilization and Element Cycling Functions of Hydrothermarchaeota in Hydrothermal Sediment.</title>
        <authorList>
            <person name="Zhou Z."/>
            <person name="Liu Y."/>
            <person name="Xu W."/>
            <person name="Pan J."/>
            <person name="Luo Z.H."/>
            <person name="Li M."/>
        </authorList>
    </citation>
    <scope>NUCLEOTIDE SEQUENCE [LARGE SCALE GENOMIC DNA]</scope>
    <source>
        <strain evidence="11">SpSt-776</strain>
    </source>
</reference>
<keyword evidence="4 10" id="KW-0444">Lipid biosynthesis</keyword>
<evidence type="ECO:0000256" key="3">
    <source>
        <dbReference type="ARBA" id="ARBA00020902"/>
    </source>
</evidence>
<evidence type="ECO:0000256" key="6">
    <source>
        <dbReference type="ARBA" id="ARBA00022676"/>
    </source>
</evidence>
<keyword evidence="7 10" id="KW-0808">Transferase</keyword>
<evidence type="ECO:0000256" key="10">
    <source>
        <dbReference type="HAMAP-Rule" id="MF_00392"/>
    </source>
</evidence>
<sequence length="442" mass="48874">MSGRCQPAKNLPLPAKTAWRPFAWPRTSWPTCRRPEVRAKLRDLALNLKLCPRILISAGEASGDAHAANLVAVLRKRLPRAHFLGIGGEALAAQGVDLLFPASRLAVVGLLEVAERLPDVWRALKAIYRVLQKERPALVILVDFPDFNFWVARLAKWHGVPVLYYISPQVWAWRSYRVRTIARLVDRMVVIFPFEAEFYRRWGVPVDFVGHPIRDTLPSLPPREKLLQTWGLDPRCLTLALLPGSRAGEIRRHLPLMLAGARIIRRAVPEVQFVLPLASTAPSGLVESLIAEDEGWRQELPVPGPLPHLQIIPGQAYAALSAAHLAVVASGTATVEAALAGCPAIIVYRLAPLTYEVGKWLIRVDYVGMANLLARECLFPELIQNDFTPERLAREALELIQNPARLAALHRGLARLVASLGHPGASARAAEVALKLMEKQGL</sequence>
<dbReference type="EC" id="2.4.1.182" evidence="2 10"/>
<keyword evidence="6 10" id="KW-0328">Glycosyltransferase</keyword>
<dbReference type="GO" id="GO:0016020">
    <property type="term" value="C:membrane"/>
    <property type="evidence" value="ECO:0007669"/>
    <property type="project" value="GOC"/>
</dbReference>
<evidence type="ECO:0000313" key="11">
    <source>
        <dbReference type="EMBL" id="HGB15478.1"/>
    </source>
</evidence>
<dbReference type="GO" id="GO:0005543">
    <property type="term" value="F:phospholipid binding"/>
    <property type="evidence" value="ECO:0007669"/>
    <property type="project" value="TreeGrafter"/>
</dbReference>
<protein>
    <recommendedName>
        <fullName evidence="3 10">Lipid-A-disaccharide synthase</fullName>
        <ecNumber evidence="2 10">2.4.1.182</ecNumber>
    </recommendedName>
</protein>
<dbReference type="PANTHER" id="PTHR30372:SF4">
    <property type="entry name" value="LIPID-A-DISACCHARIDE SYNTHASE, MITOCHONDRIAL-RELATED"/>
    <property type="match status" value="1"/>
</dbReference>
<comment type="caution">
    <text evidence="11">The sequence shown here is derived from an EMBL/GenBank/DDBJ whole genome shotgun (WGS) entry which is preliminary data.</text>
</comment>
<dbReference type="SUPFAM" id="SSF53756">
    <property type="entry name" value="UDP-Glycosyltransferase/glycogen phosphorylase"/>
    <property type="match status" value="1"/>
</dbReference>
<evidence type="ECO:0000256" key="1">
    <source>
        <dbReference type="ARBA" id="ARBA00002056"/>
    </source>
</evidence>
<comment type="pathway">
    <text evidence="10">Bacterial outer membrane biogenesis; LPS lipid A biosynthesis.</text>
</comment>
<dbReference type="EMBL" id="DTHB01000053">
    <property type="protein sequence ID" value="HGB15478.1"/>
    <property type="molecule type" value="Genomic_DNA"/>
</dbReference>
<gene>
    <name evidence="10" type="primary">lpxB</name>
    <name evidence="11" type="ORF">ENV62_09630</name>
</gene>
<dbReference type="Gene3D" id="3.40.50.2000">
    <property type="entry name" value="Glycogen Phosphorylase B"/>
    <property type="match status" value="2"/>
</dbReference>
<evidence type="ECO:0000256" key="5">
    <source>
        <dbReference type="ARBA" id="ARBA00022556"/>
    </source>
</evidence>
<name>A0A7C3SMC9_9BACT</name>
<dbReference type="Pfam" id="PF02684">
    <property type="entry name" value="LpxB"/>
    <property type="match status" value="1"/>
</dbReference>
<comment type="similarity">
    <text evidence="10">Belongs to the LpxB family.</text>
</comment>
<evidence type="ECO:0000256" key="7">
    <source>
        <dbReference type="ARBA" id="ARBA00022679"/>
    </source>
</evidence>
<dbReference type="HAMAP" id="MF_00392">
    <property type="entry name" value="LpxB"/>
    <property type="match status" value="1"/>
</dbReference>
<dbReference type="PANTHER" id="PTHR30372">
    <property type="entry name" value="LIPID-A-DISACCHARIDE SYNTHASE"/>
    <property type="match status" value="1"/>
</dbReference>
<dbReference type="AlphaFoldDB" id="A0A7C3SMC9"/>
<dbReference type="GO" id="GO:0008915">
    <property type="term" value="F:lipid-A-disaccharide synthase activity"/>
    <property type="evidence" value="ECO:0007669"/>
    <property type="project" value="UniProtKB-UniRule"/>
</dbReference>
<comment type="catalytic activity">
    <reaction evidence="9 10">
        <text>a lipid X + a UDP-2-N,3-O-bis[(3R)-3-hydroxyacyl]-alpha-D-glucosamine = a lipid A disaccharide + UDP + H(+)</text>
        <dbReference type="Rhea" id="RHEA:67828"/>
        <dbReference type="ChEBI" id="CHEBI:15378"/>
        <dbReference type="ChEBI" id="CHEBI:58223"/>
        <dbReference type="ChEBI" id="CHEBI:137748"/>
        <dbReference type="ChEBI" id="CHEBI:176338"/>
        <dbReference type="ChEBI" id="CHEBI:176343"/>
        <dbReference type="EC" id="2.4.1.182"/>
    </reaction>
</comment>
<keyword evidence="8 10" id="KW-0443">Lipid metabolism</keyword>
<evidence type="ECO:0000256" key="9">
    <source>
        <dbReference type="ARBA" id="ARBA00048975"/>
    </source>
</evidence>
<accession>A0A7C3SMC9</accession>